<dbReference type="PANTHER" id="PTHR31806">
    <property type="entry name" value="PURINE-CYTOSINE PERMEASE FCY2-RELATED"/>
    <property type="match status" value="1"/>
</dbReference>
<evidence type="ECO:0000256" key="2">
    <source>
        <dbReference type="ARBA" id="ARBA00008974"/>
    </source>
</evidence>
<evidence type="ECO:0000259" key="11">
    <source>
        <dbReference type="Pfam" id="PF04082"/>
    </source>
</evidence>
<proteinExistence type="inferred from homology"/>
<dbReference type="GO" id="GO:0003677">
    <property type="term" value="F:DNA binding"/>
    <property type="evidence" value="ECO:0007669"/>
    <property type="project" value="InterPro"/>
</dbReference>
<keyword evidence="4 10" id="KW-0812">Transmembrane</keyword>
<feature type="transmembrane region" description="Helical" evidence="10">
    <location>
        <begin position="397"/>
        <end position="419"/>
    </location>
</feature>
<keyword evidence="9" id="KW-0539">Nucleus</keyword>
<feature type="transmembrane region" description="Helical" evidence="10">
    <location>
        <begin position="62"/>
        <end position="80"/>
    </location>
</feature>
<dbReference type="Gene3D" id="1.10.4160.10">
    <property type="entry name" value="Hydantoin permease"/>
    <property type="match status" value="1"/>
</dbReference>
<feature type="transmembrane region" description="Helical" evidence="10">
    <location>
        <begin position="142"/>
        <end position="164"/>
    </location>
</feature>
<dbReference type="GO" id="GO:0008270">
    <property type="term" value="F:zinc ion binding"/>
    <property type="evidence" value="ECO:0007669"/>
    <property type="project" value="InterPro"/>
</dbReference>
<evidence type="ECO:0000256" key="10">
    <source>
        <dbReference type="SAM" id="Phobius"/>
    </source>
</evidence>
<dbReference type="InterPro" id="IPR001248">
    <property type="entry name" value="Pur-cyt_permease"/>
</dbReference>
<name>A0AAD4H0X6_ASPNN</name>
<dbReference type="AlphaFoldDB" id="A0AAD4H0X6"/>
<evidence type="ECO:0000313" key="13">
    <source>
        <dbReference type="Proteomes" id="UP001194746"/>
    </source>
</evidence>
<evidence type="ECO:0000256" key="8">
    <source>
        <dbReference type="ARBA" id="ARBA00023163"/>
    </source>
</evidence>
<reference evidence="12" key="1">
    <citation type="journal article" date="2019" name="Beilstein J. Org. Chem.">
        <title>Nanangenines: drimane sesquiterpenoids as the dominant metabolite cohort of a novel Australian fungus, Aspergillus nanangensis.</title>
        <authorList>
            <person name="Lacey H.J."/>
            <person name="Gilchrist C.L.M."/>
            <person name="Crombie A."/>
            <person name="Kalaitzis J.A."/>
            <person name="Vuong D."/>
            <person name="Rutledge P.J."/>
            <person name="Turner P."/>
            <person name="Pitt J.I."/>
            <person name="Lacey E."/>
            <person name="Chooi Y.H."/>
            <person name="Piggott A.M."/>
        </authorList>
    </citation>
    <scope>NUCLEOTIDE SEQUENCE</scope>
    <source>
        <strain evidence="12">MST-FP2251</strain>
    </source>
</reference>
<comment type="subcellular location">
    <subcellularLocation>
        <location evidence="1">Membrane</location>
        <topology evidence="1">Multi-pass membrane protein</topology>
    </subcellularLocation>
</comment>
<protein>
    <recommendedName>
        <fullName evidence="11">Xylanolytic transcriptional activator regulatory domain-containing protein</fullName>
    </recommendedName>
</protein>
<dbReference type="Proteomes" id="UP001194746">
    <property type="component" value="Unassembled WGS sequence"/>
</dbReference>
<comment type="similarity">
    <text evidence="2">Belongs to the purine-cytosine permease (2.A.39) family.</text>
</comment>
<dbReference type="Pfam" id="PF04082">
    <property type="entry name" value="Fungal_trans"/>
    <property type="match status" value="1"/>
</dbReference>
<dbReference type="InterPro" id="IPR007219">
    <property type="entry name" value="XnlR_reg_dom"/>
</dbReference>
<evidence type="ECO:0000256" key="3">
    <source>
        <dbReference type="ARBA" id="ARBA00022448"/>
    </source>
</evidence>
<dbReference type="CDD" id="cd12148">
    <property type="entry name" value="fungal_TF_MHR"/>
    <property type="match status" value="1"/>
</dbReference>
<feature type="transmembrane region" description="Helical" evidence="10">
    <location>
        <begin position="237"/>
        <end position="261"/>
    </location>
</feature>
<evidence type="ECO:0000256" key="6">
    <source>
        <dbReference type="ARBA" id="ARBA00023015"/>
    </source>
</evidence>
<gene>
    <name evidence="12" type="ORF">FE257_000070</name>
</gene>
<keyword evidence="3" id="KW-0813">Transport</keyword>
<keyword evidence="5 10" id="KW-1133">Transmembrane helix</keyword>
<evidence type="ECO:0000313" key="12">
    <source>
        <dbReference type="EMBL" id="KAF9895168.1"/>
    </source>
</evidence>
<feature type="transmembrane region" description="Helical" evidence="10">
    <location>
        <begin position="329"/>
        <end position="346"/>
    </location>
</feature>
<dbReference type="GO" id="GO:0022857">
    <property type="term" value="F:transmembrane transporter activity"/>
    <property type="evidence" value="ECO:0007669"/>
    <property type="project" value="InterPro"/>
</dbReference>
<keyword evidence="6" id="KW-0805">Transcription regulation</keyword>
<feature type="transmembrane region" description="Helical" evidence="10">
    <location>
        <begin position="179"/>
        <end position="199"/>
    </location>
</feature>
<feature type="domain" description="Xylanolytic transcriptional activator regulatory" evidence="11">
    <location>
        <begin position="631"/>
        <end position="734"/>
    </location>
</feature>
<sequence length="1085" mass="118847">MEKSKPTTSLDLEMGDKIEAGAVETTVSSGPVSNIVRKLATVGVEIRGLEPIPIEQRTHTKYYNIFTFFGGSFLSILPEISLSIGTTPTLVFGLSFKDTAIMVVTMQFLFILPTLYILSLAPLLGMRQSVQFRYVFGKYPNIVISVIVLLVALIFGILATVAGAECLSAVRPGTLPMEASITIILAVGFIISFIGYRALHLVCQYIWIPTGISILILVGCGGSKLSNQAPATSSGAAPYLATLSICASNMATWGMLIGDYACYMPPTAPRRRLALYCLAGLYVPFTLMMLLGAAVGGAIPATPSWTTAYSSGGLGAVLGEILVARVGNFGKFILVILGFSIVTTSARDMYSISLFTVGVVPALAHVPRIVLLCCAAGVMVGLAIAASQSFLSTLSTLVSIAGYMTGPTVCVYLVEWVYFRKADPASFDPAIWNDAKALPSGVPALFCSVAPWALIITSMSTSWYEGPIARNVGDLAYELGARTVYPRGLAQRVADRPFQAIPVTTSAWTRCAARSEAAEPPSNNSRDTNRYVSPSLSEVAMHQHGEHEAKHVVYMGDSANFKYVLHELGDPFNGSKQQRFWGDHLQRSLHERLNASTRAAIESTKLAEEKQMRDAAVFDTPSPKISDTLIHTFRRYSYPVFPIFHWEDFVSKLDSHTVSPLLLNAVYLMGTFHCPESVLHEAGFNSRYLAGLIFYRRAKALYDADREFDSITALQATILLSNWWAGPMEQKDTWKSYTLLPVRTQMLWRRIWWIHDMHYAAILGRPPHIHPSFCDVNTLEEGDFDRYVDADAGSSHEETSSESIFYLIHFSELISIAGDCLITKLSSTDGNTVINKAPYDRLLSWQEGLPSEFQNVPSQITRNTGFWPALLHLSLYEYKIVFYRMMTDKPQTVGLGSPLSECASRITRILEDLLASGTLYYAPFIVLPAVFASTLVHIMNIHKGDPDMRVVSEHRANLAMHILKRFEDIWPMAIWTRHLLSGFLTGPTMSTEQSQPAVGGGATDVPLLSPISNSRPAAGVSASGSMEMGLGSISGLSPPRTEDENVFSTEMLGVDQLSGMPISFPFTNLFDDVGFDHEVLWGGEP</sequence>
<keyword evidence="8" id="KW-0804">Transcription</keyword>
<dbReference type="GO" id="GO:0006351">
    <property type="term" value="P:DNA-templated transcription"/>
    <property type="evidence" value="ECO:0007669"/>
    <property type="project" value="InterPro"/>
</dbReference>
<organism evidence="12 13">
    <name type="scientific">Aspergillus nanangensis</name>
    <dbReference type="NCBI Taxonomy" id="2582783"/>
    <lineage>
        <taxon>Eukaryota</taxon>
        <taxon>Fungi</taxon>
        <taxon>Dikarya</taxon>
        <taxon>Ascomycota</taxon>
        <taxon>Pezizomycotina</taxon>
        <taxon>Eurotiomycetes</taxon>
        <taxon>Eurotiomycetidae</taxon>
        <taxon>Eurotiales</taxon>
        <taxon>Aspergillaceae</taxon>
        <taxon>Aspergillus</taxon>
        <taxon>Aspergillus subgen. Circumdati</taxon>
    </lineage>
</organism>
<evidence type="ECO:0000256" key="1">
    <source>
        <dbReference type="ARBA" id="ARBA00004141"/>
    </source>
</evidence>
<dbReference type="Pfam" id="PF02133">
    <property type="entry name" value="Transp_cyt_pur"/>
    <property type="match status" value="1"/>
</dbReference>
<feature type="transmembrane region" description="Helical" evidence="10">
    <location>
        <begin position="366"/>
        <end position="385"/>
    </location>
</feature>
<evidence type="ECO:0000256" key="9">
    <source>
        <dbReference type="ARBA" id="ARBA00023242"/>
    </source>
</evidence>
<feature type="transmembrane region" description="Helical" evidence="10">
    <location>
        <begin position="273"/>
        <end position="299"/>
    </location>
</feature>
<comment type="caution">
    <text evidence="12">The sequence shown here is derived from an EMBL/GenBank/DDBJ whole genome shotgun (WGS) entry which is preliminary data.</text>
</comment>
<evidence type="ECO:0000256" key="5">
    <source>
        <dbReference type="ARBA" id="ARBA00022989"/>
    </source>
</evidence>
<feature type="transmembrane region" description="Helical" evidence="10">
    <location>
        <begin position="100"/>
        <end position="121"/>
    </location>
</feature>
<dbReference type="EMBL" id="VCAU01000001">
    <property type="protein sequence ID" value="KAF9895168.1"/>
    <property type="molecule type" value="Genomic_DNA"/>
</dbReference>
<dbReference type="GO" id="GO:0005886">
    <property type="term" value="C:plasma membrane"/>
    <property type="evidence" value="ECO:0007669"/>
    <property type="project" value="TreeGrafter"/>
</dbReference>
<dbReference type="PANTHER" id="PTHR31806:SF5">
    <property type="entry name" value="PURINE-CYTOSINE PERMEASE FCY21"/>
    <property type="match status" value="1"/>
</dbReference>
<accession>A0AAD4H0X6</accession>
<feature type="transmembrane region" description="Helical" evidence="10">
    <location>
        <begin position="206"/>
        <end position="225"/>
    </location>
</feature>
<evidence type="ECO:0000256" key="4">
    <source>
        <dbReference type="ARBA" id="ARBA00022692"/>
    </source>
</evidence>
<reference evidence="12" key="2">
    <citation type="submission" date="2020-02" db="EMBL/GenBank/DDBJ databases">
        <authorList>
            <person name="Gilchrist C.L.M."/>
            <person name="Chooi Y.-H."/>
        </authorList>
    </citation>
    <scope>NUCLEOTIDE SEQUENCE</scope>
    <source>
        <strain evidence="12">MST-FP2251</strain>
    </source>
</reference>
<evidence type="ECO:0000256" key="7">
    <source>
        <dbReference type="ARBA" id="ARBA00023136"/>
    </source>
</evidence>
<keyword evidence="7 10" id="KW-0472">Membrane</keyword>
<dbReference type="InterPro" id="IPR026030">
    <property type="entry name" value="Pur-cyt_permease_Fcy2/21/22"/>
</dbReference>
<keyword evidence="13" id="KW-1185">Reference proteome</keyword>